<evidence type="ECO:0000313" key="1">
    <source>
        <dbReference type="EMBL" id="EGZ10635.1"/>
    </source>
</evidence>
<gene>
    <name evidence="1" type="ORF">PHYSODRAFT_519184</name>
</gene>
<dbReference type="RefSeq" id="XP_009533380.1">
    <property type="nucleotide sequence ID" value="XM_009535085.1"/>
</dbReference>
<protein>
    <recommendedName>
        <fullName evidence="3">DDE-1 domain-containing protein</fullName>
    </recommendedName>
</protein>
<dbReference type="KEGG" id="psoj:PHYSODRAFT_519184"/>
<sequence length="90" mass="10054">MKKTINARGAKTVWVKCAGSSKERATVMLLGDSNGVKHTPFVVFMMKPSKNKANNEKRCGFGVRTWPEIKRIKEKTGLQIYTNEKGGLIL</sequence>
<evidence type="ECO:0008006" key="3">
    <source>
        <dbReference type="Google" id="ProtNLM"/>
    </source>
</evidence>
<organism evidence="1 2">
    <name type="scientific">Phytophthora sojae (strain P6497)</name>
    <name type="common">Soybean stem and root rot agent</name>
    <name type="synonym">Phytophthora megasperma f. sp. glycines</name>
    <dbReference type="NCBI Taxonomy" id="1094619"/>
    <lineage>
        <taxon>Eukaryota</taxon>
        <taxon>Sar</taxon>
        <taxon>Stramenopiles</taxon>
        <taxon>Oomycota</taxon>
        <taxon>Peronosporomycetes</taxon>
        <taxon>Peronosporales</taxon>
        <taxon>Peronosporaceae</taxon>
        <taxon>Phytophthora</taxon>
    </lineage>
</organism>
<dbReference type="EMBL" id="JH159158">
    <property type="protein sequence ID" value="EGZ10635.1"/>
    <property type="molecule type" value="Genomic_DNA"/>
</dbReference>
<name>G5A133_PHYSP</name>
<accession>G5A133</accession>
<dbReference type="GeneID" id="20660149"/>
<dbReference type="AlphaFoldDB" id="G5A133"/>
<keyword evidence="2" id="KW-1185">Reference proteome</keyword>
<reference evidence="1 2" key="1">
    <citation type="journal article" date="2006" name="Science">
        <title>Phytophthora genome sequences uncover evolutionary origins and mechanisms of pathogenesis.</title>
        <authorList>
            <person name="Tyler B.M."/>
            <person name="Tripathy S."/>
            <person name="Zhang X."/>
            <person name="Dehal P."/>
            <person name="Jiang R.H."/>
            <person name="Aerts A."/>
            <person name="Arredondo F.D."/>
            <person name="Baxter L."/>
            <person name="Bensasson D."/>
            <person name="Beynon J.L."/>
            <person name="Chapman J."/>
            <person name="Damasceno C.M."/>
            <person name="Dorrance A.E."/>
            <person name="Dou D."/>
            <person name="Dickerman A.W."/>
            <person name="Dubchak I.L."/>
            <person name="Garbelotto M."/>
            <person name="Gijzen M."/>
            <person name="Gordon S.G."/>
            <person name="Govers F."/>
            <person name="Grunwald N.J."/>
            <person name="Huang W."/>
            <person name="Ivors K.L."/>
            <person name="Jones R.W."/>
            <person name="Kamoun S."/>
            <person name="Krampis K."/>
            <person name="Lamour K.H."/>
            <person name="Lee M.K."/>
            <person name="McDonald W.H."/>
            <person name="Medina M."/>
            <person name="Meijer H.J."/>
            <person name="Nordberg E.K."/>
            <person name="Maclean D.J."/>
            <person name="Ospina-Giraldo M.D."/>
            <person name="Morris P.F."/>
            <person name="Phuntumart V."/>
            <person name="Putnam N.H."/>
            <person name="Rash S."/>
            <person name="Rose J.K."/>
            <person name="Sakihama Y."/>
            <person name="Salamov A.A."/>
            <person name="Savidor A."/>
            <person name="Scheuring C.F."/>
            <person name="Smith B.M."/>
            <person name="Sobral B.W."/>
            <person name="Terry A."/>
            <person name="Torto-Alalibo T.A."/>
            <person name="Win J."/>
            <person name="Xu Z."/>
            <person name="Zhang H."/>
            <person name="Grigoriev I.V."/>
            <person name="Rokhsar D.S."/>
            <person name="Boore J.L."/>
        </authorList>
    </citation>
    <scope>NUCLEOTIDE SEQUENCE [LARGE SCALE GENOMIC DNA]</scope>
    <source>
        <strain evidence="1 2">P6497</strain>
    </source>
</reference>
<dbReference type="Proteomes" id="UP000002640">
    <property type="component" value="Unassembled WGS sequence"/>
</dbReference>
<dbReference type="InParanoid" id="G5A133"/>
<proteinExistence type="predicted"/>
<evidence type="ECO:0000313" key="2">
    <source>
        <dbReference type="Proteomes" id="UP000002640"/>
    </source>
</evidence>